<dbReference type="Proteomes" id="UP001597112">
    <property type="component" value="Unassembled WGS sequence"/>
</dbReference>
<dbReference type="EMBL" id="JBHTKA010000001">
    <property type="protein sequence ID" value="MFD0998994.1"/>
    <property type="molecule type" value="Genomic_DNA"/>
</dbReference>
<evidence type="ECO:0000313" key="2">
    <source>
        <dbReference type="EMBL" id="MFD0998994.1"/>
    </source>
</evidence>
<organism evidence="2 3">
    <name type="scientific">Ohtaekwangia kribbensis</name>
    <dbReference type="NCBI Taxonomy" id="688913"/>
    <lineage>
        <taxon>Bacteria</taxon>
        <taxon>Pseudomonadati</taxon>
        <taxon>Bacteroidota</taxon>
        <taxon>Cytophagia</taxon>
        <taxon>Cytophagales</taxon>
        <taxon>Fulvivirgaceae</taxon>
        <taxon>Ohtaekwangia</taxon>
    </lineage>
</organism>
<sequence>MKIKSLFIAALVVVSANVMALGKEEPANNKGLAVVPVKGADVFKVIYKAENAGKIKLNIYNTKSELVFTETFTGTDGFICPLNFSGLQFGEYTIELIDATGKRTEKVNYKPVSASPKNVHIAKLANENGKFLVSVSSTGSEQINVKIYDAANNLVHSENKTVDGNFAQLYTVKNVTGSLTFEVTDKSGNTKTVRF</sequence>
<dbReference type="RefSeq" id="WP_377576636.1">
    <property type="nucleotide sequence ID" value="NZ_JBHTKA010000001.1"/>
</dbReference>
<keyword evidence="1" id="KW-0732">Signal</keyword>
<feature type="chain" id="PRO_5047501830" description="Por secretion system C-terminal sorting domain-containing protein" evidence="1">
    <location>
        <begin position="21"/>
        <end position="195"/>
    </location>
</feature>
<feature type="signal peptide" evidence="1">
    <location>
        <begin position="1"/>
        <end position="20"/>
    </location>
</feature>
<keyword evidence="3" id="KW-1185">Reference proteome</keyword>
<comment type="caution">
    <text evidence="2">The sequence shown here is derived from an EMBL/GenBank/DDBJ whole genome shotgun (WGS) entry which is preliminary data.</text>
</comment>
<protein>
    <recommendedName>
        <fullName evidence="4">Por secretion system C-terminal sorting domain-containing protein</fullName>
    </recommendedName>
</protein>
<name>A0ABW3JZN4_9BACT</name>
<evidence type="ECO:0000256" key="1">
    <source>
        <dbReference type="SAM" id="SignalP"/>
    </source>
</evidence>
<evidence type="ECO:0008006" key="4">
    <source>
        <dbReference type="Google" id="ProtNLM"/>
    </source>
</evidence>
<reference evidence="3" key="1">
    <citation type="journal article" date="2019" name="Int. J. Syst. Evol. Microbiol.">
        <title>The Global Catalogue of Microorganisms (GCM) 10K type strain sequencing project: providing services to taxonomists for standard genome sequencing and annotation.</title>
        <authorList>
            <consortium name="The Broad Institute Genomics Platform"/>
            <consortium name="The Broad Institute Genome Sequencing Center for Infectious Disease"/>
            <person name="Wu L."/>
            <person name="Ma J."/>
        </authorList>
    </citation>
    <scope>NUCLEOTIDE SEQUENCE [LARGE SCALE GENOMIC DNA]</scope>
    <source>
        <strain evidence="3">CCUG 58938</strain>
    </source>
</reference>
<accession>A0ABW3JZN4</accession>
<proteinExistence type="predicted"/>
<evidence type="ECO:0000313" key="3">
    <source>
        <dbReference type="Proteomes" id="UP001597112"/>
    </source>
</evidence>
<gene>
    <name evidence="2" type="ORF">ACFQ21_06725</name>
</gene>